<keyword evidence="1" id="KW-0489">Methyltransferase</keyword>
<protein>
    <submittedName>
        <fullName evidence="3">Cephalosporin hydroxylase</fullName>
    </submittedName>
</protein>
<dbReference type="InterPro" id="IPR029063">
    <property type="entry name" value="SAM-dependent_MTases_sf"/>
</dbReference>
<dbReference type="OrthoDB" id="189417at2"/>
<dbReference type="RefSeq" id="WP_144308744.1">
    <property type="nucleotide sequence ID" value="NZ_VMNK01000004.1"/>
</dbReference>
<sequence length="242" mass="27251">MDDHQQFAADCAKEIQAQADDAEFRQLSRAWMDRAQQLRYSYHFEWMGRPIIQYPTDILAMQELMWRIQPELVIETGIARGGSLIFYASMMQMLGRGEVLGIDIDIRAHNREAIESHPMARRIRMIEGSSLDAAIVAQAAAAAEGKKVMVVLDSNHTHEHVLGELERYAPLTSPGSYCVVMDTVVEDMPASLFGDRPWAPGDNPKTAVHAWLKTHPEFEIDHAMDAKLAVSVAPHGYLRRRA</sequence>
<dbReference type="Pfam" id="PF04989">
    <property type="entry name" value="RMNT_CmcI"/>
    <property type="match status" value="1"/>
</dbReference>
<dbReference type="GO" id="GO:0008610">
    <property type="term" value="P:lipid biosynthetic process"/>
    <property type="evidence" value="ECO:0007669"/>
    <property type="project" value="InterPro"/>
</dbReference>
<dbReference type="PANTHER" id="PTHR40048">
    <property type="entry name" value="RHAMNOSYL O-METHYLTRANSFERASE"/>
    <property type="match status" value="1"/>
</dbReference>
<evidence type="ECO:0000313" key="3">
    <source>
        <dbReference type="EMBL" id="TVO58273.1"/>
    </source>
</evidence>
<dbReference type="InterPro" id="IPR007072">
    <property type="entry name" value="RNMT_CmcI"/>
</dbReference>
<dbReference type="GO" id="GO:0032259">
    <property type="term" value="P:methylation"/>
    <property type="evidence" value="ECO:0007669"/>
    <property type="project" value="UniProtKB-KW"/>
</dbReference>
<evidence type="ECO:0000256" key="2">
    <source>
        <dbReference type="ARBA" id="ARBA00022679"/>
    </source>
</evidence>
<dbReference type="AlphaFoldDB" id="A0A557QZD7"/>
<name>A0A557QZD7_9RHOO</name>
<gene>
    <name evidence="3" type="ORF">FHP91_06070</name>
</gene>
<reference evidence="3 4" key="1">
    <citation type="submission" date="2019-07" db="EMBL/GenBank/DDBJ databases">
        <title>The pathways for chlorine oxyanion respiration interact through the shared metabolite chlorate.</title>
        <authorList>
            <person name="Barnum T.P."/>
            <person name="Cheng Y."/>
            <person name="Hill K.A."/>
            <person name="Lucas L.N."/>
            <person name="Carlson H.K."/>
            <person name="Coates J.D."/>
        </authorList>
    </citation>
    <scope>NUCLEOTIDE SEQUENCE [LARGE SCALE GENOMIC DNA]</scope>
    <source>
        <strain evidence="3 4">SFB-3</strain>
    </source>
</reference>
<proteinExistence type="predicted"/>
<dbReference type="EMBL" id="VMNK01000004">
    <property type="protein sequence ID" value="TVO58273.1"/>
    <property type="molecule type" value="Genomic_DNA"/>
</dbReference>
<accession>A0A557QZD7</accession>
<dbReference type="Gene3D" id="3.40.50.150">
    <property type="entry name" value="Vaccinia Virus protein VP39"/>
    <property type="match status" value="1"/>
</dbReference>
<organism evidence="3 4">
    <name type="scientific">Denitromonas halophila</name>
    <dbReference type="NCBI Taxonomy" id="1629404"/>
    <lineage>
        <taxon>Bacteria</taxon>
        <taxon>Pseudomonadati</taxon>
        <taxon>Pseudomonadota</taxon>
        <taxon>Betaproteobacteria</taxon>
        <taxon>Rhodocyclales</taxon>
        <taxon>Zoogloeaceae</taxon>
        <taxon>Denitromonas</taxon>
    </lineage>
</organism>
<comment type="caution">
    <text evidence="3">The sequence shown here is derived from an EMBL/GenBank/DDBJ whole genome shotgun (WGS) entry which is preliminary data.</text>
</comment>
<keyword evidence="4" id="KW-1185">Reference proteome</keyword>
<evidence type="ECO:0000256" key="1">
    <source>
        <dbReference type="ARBA" id="ARBA00022603"/>
    </source>
</evidence>
<dbReference type="SUPFAM" id="SSF53335">
    <property type="entry name" value="S-adenosyl-L-methionine-dependent methyltransferases"/>
    <property type="match status" value="1"/>
</dbReference>
<dbReference type="GO" id="GO:0005886">
    <property type="term" value="C:plasma membrane"/>
    <property type="evidence" value="ECO:0007669"/>
    <property type="project" value="TreeGrafter"/>
</dbReference>
<dbReference type="PANTHER" id="PTHR40048:SF1">
    <property type="entry name" value="RHAMNOSYL O-METHYLTRANSFERASE"/>
    <property type="match status" value="1"/>
</dbReference>
<keyword evidence="2" id="KW-0808">Transferase</keyword>
<evidence type="ECO:0000313" key="4">
    <source>
        <dbReference type="Proteomes" id="UP000319502"/>
    </source>
</evidence>
<dbReference type="GO" id="GO:0071770">
    <property type="term" value="P:DIM/DIP cell wall layer assembly"/>
    <property type="evidence" value="ECO:0007669"/>
    <property type="project" value="TreeGrafter"/>
</dbReference>
<dbReference type="Proteomes" id="UP000319502">
    <property type="component" value="Unassembled WGS sequence"/>
</dbReference>
<dbReference type="GO" id="GO:0008168">
    <property type="term" value="F:methyltransferase activity"/>
    <property type="evidence" value="ECO:0007669"/>
    <property type="project" value="UniProtKB-KW"/>
</dbReference>